<keyword evidence="1" id="KW-0812">Transmembrane</keyword>
<evidence type="ECO:0000313" key="3">
    <source>
        <dbReference type="EMBL" id="PJI86330.1"/>
    </source>
</evidence>
<keyword evidence="1" id="KW-0472">Membrane</keyword>
<dbReference type="Proteomes" id="UP000228531">
    <property type="component" value="Unassembled WGS sequence"/>
</dbReference>
<protein>
    <recommendedName>
        <fullName evidence="5">Secreted protein with PEP-CTERM sorting signal</fullName>
    </recommendedName>
</protein>
<dbReference type="EMBL" id="PGTY01000002">
    <property type="protein sequence ID" value="PJI86330.1"/>
    <property type="molecule type" value="Genomic_DNA"/>
</dbReference>
<evidence type="ECO:0000256" key="1">
    <source>
        <dbReference type="SAM" id="Phobius"/>
    </source>
</evidence>
<feature type="signal peptide" evidence="2">
    <location>
        <begin position="1"/>
        <end position="19"/>
    </location>
</feature>
<keyword evidence="2" id="KW-0732">Signal</keyword>
<feature type="transmembrane region" description="Helical" evidence="1">
    <location>
        <begin position="29"/>
        <end position="48"/>
    </location>
</feature>
<dbReference type="RefSeq" id="WP_168769164.1">
    <property type="nucleotide sequence ID" value="NZ_PGTY01000002.1"/>
</dbReference>
<evidence type="ECO:0000256" key="2">
    <source>
        <dbReference type="SAM" id="SignalP"/>
    </source>
</evidence>
<keyword evidence="4" id="KW-1185">Reference proteome</keyword>
<keyword evidence="1" id="KW-1133">Transmembrane helix</keyword>
<feature type="chain" id="PRO_5014805743" description="Secreted protein with PEP-CTERM sorting signal" evidence="2">
    <location>
        <begin position="20"/>
        <end position="54"/>
    </location>
</feature>
<organism evidence="3 4">
    <name type="scientific">Yoonia maricola</name>
    <dbReference type="NCBI Taxonomy" id="420999"/>
    <lineage>
        <taxon>Bacteria</taxon>
        <taxon>Pseudomonadati</taxon>
        <taxon>Pseudomonadota</taxon>
        <taxon>Alphaproteobacteria</taxon>
        <taxon>Rhodobacterales</taxon>
        <taxon>Paracoccaceae</taxon>
        <taxon>Yoonia</taxon>
    </lineage>
</organism>
<comment type="caution">
    <text evidence="3">The sequence shown here is derived from an EMBL/GenBank/DDBJ whole genome shotgun (WGS) entry which is preliminary data.</text>
</comment>
<name>A0A2M8W5Z2_9RHOB</name>
<evidence type="ECO:0008006" key="5">
    <source>
        <dbReference type="Google" id="ProtNLM"/>
    </source>
</evidence>
<dbReference type="AlphaFoldDB" id="A0A2M8W5Z2"/>
<accession>A0A2M8W5Z2</accession>
<evidence type="ECO:0000313" key="4">
    <source>
        <dbReference type="Proteomes" id="UP000228531"/>
    </source>
</evidence>
<reference evidence="3 4" key="1">
    <citation type="submission" date="2017-11" db="EMBL/GenBank/DDBJ databases">
        <title>Genomic Encyclopedia of Archaeal and Bacterial Type Strains, Phase II (KMG-II): From Individual Species to Whole Genera.</title>
        <authorList>
            <person name="Goeker M."/>
        </authorList>
    </citation>
    <scope>NUCLEOTIDE SEQUENCE [LARGE SCALE GENOMIC DNA]</scope>
    <source>
        <strain evidence="3 4">DSM 29128</strain>
    </source>
</reference>
<proteinExistence type="predicted"/>
<gene>
    <name evidence="3" type="ORF">BC777_2698</name>
</gene>
<sequence>MRALIITIVTLFAATPTFAHHEVVVATTALPSMIWFAVVASGAAAAFWRNWRRK</sequence>